<keyword evidence="7" id="KW-1185">Reference proteome</keyword>
<dbReference type="InterPro" id="IPR036388">
    <property type="entry name" value="WH-like_DNA-bd_sf"/>
</dbReference>
<feature type="domain" description="HTH lysR-type" evidence="5">
    <location>
        <begin position="1"/>
        <end position="59"/>
    </location>
</feature>
<dbReference type="EMBL" id="HG794546">
    <property type="protein sequence ID" value="CDK97437.1"/>
    <property type="molecule type" value="Genomic_DNA"/>
</dbReference>
<keyword evidence="4" id="KW-0804">Transcription</keyword>
<reference evidence="6 7" key="1">
    <citation type="journal article" date="2014" name="Genome Announc.">
        <title>Complete genome sequence of Magnetospirillum gryphiswaldense MSR-1.</title>
        <authorList>
            <person name="Wang X."/>
            <person name="Wang Q."/>
            <person name="Zhang W."/>
            <person name="Wang Y."/>
            <person name="Li L."/>
            <person name="Wen T."/>
            <person name="Zhang T."/>
            <person name="Zhang Y."/>
            <person name="Xu J."/>
            <person name="Hu J."/>
            <person name="Li S."/>
            <person name="Liu L."/>
            <person name="Liu J."/>
            <person name="Jiang W."/>
            <person name="Tian J."/>
            <person name="Li Y."/>
            <person name="Schuler D."/>
            <person name="Wang L."/>
            <person name="Li J."/>
        </authorList>
    </citation>
    <scope>NUCLEOTIDE SEQUENCE [LARGE SCALE GENOMIC DNA]</scope>
    <source>
        <strain evidence="7">DSM 6361 / JCM 21280 / NBRC 15271 / MSR-1</strain>
    </source>
</reference>
<dbReference type="InterPro" id="IPR000847">
    <property type="entry name" value="LysR_HTH_N"/>
</dbReference>
<dbReference type="PROSITE" id="PS50931">
    <property type="entry name" value="HTH_LYSR"/>
    <property type="match status" value="1"/>
</dbReference>
<gene>
    <name evidence="6" type="ordered locus">MGMSRv2__0222</name>
</gene>
<dbReference type="Gene3D" id="1.10.10.10">
    <property type="entry name" value="Winged helix-like DNA-binding domain superfamily/Winged helix DNA-binding domain"/>
    <property type="match status" value="1"/>
</dbReference>
<evidence type="ECO:0000256" key="1">
    <source>
        <dbReference type="ARBA" id="ARBA00009437"/>
    </source>
</evidence>
<dbReference type="PRINTS" id="PR00039">
    <property type="entry name" value="HTHLYSR"/>
</dbReference>
<name>V6EWH4_MAGGM</name>
<dbReference type="GO" id="GO:0003700">
    <property type="term" value="F:DNA-binding transcription factor activity"/>
    <property type="evidence" value="ECO:0007669"/>
    <property type="project" value="InterPro"/>
</dbReference>
<evidence type="ECO:0000313" key="6">
    <source>
        <dbReference type="EMBL" id="CDK97437.1"/>
    </source>
</evidence>
<organism evidence="6 7">
    <name type="scientific">Magnetospirillum gryphiswaldense (strain DSM 6361 / JCM 21280 / NBRC 15271 / MSR-1)</name>
    <dbReference type="NCBI Taxonomy" id="431944"/>
    <lineage>
        <taxon>Bacteria</taxon>
        <taxon>Pseudomonadati</taxon>
        <taxon>Pseudomonadota</taxon>
        <taxon>Alphaproteobacteria</taxon>
        <taxon>Rhodospirillales</taxon>
        <taxon>Rhodospirillaceae</taxon>
        <taxon>Magnetospirillum</taxon>
    </lineage>
</organism>
<evidence type="ECO:0000256" key="3">
    <source>
        <dbReference type="ARBA" id="ARBA00023125"/>
    </source>
</evidence>
<comment type="similarity">
    <text evidence="1">Belongs to the LysR transcriptional regulatory family.</text>
</comment>
<dbReference type="eggNOG" id="COG0583">
    <property type="taxonomic scope" value="Bacteria"/>
</dbReference>
<evidence type="ECO:0000256" key="4">
    <source>
        <dbReference type="ARBA" id="ARBA00023163"/>
    </source>
</evidence>
<evidence type="ECO:0000259" key="5">
    <source>
        <dbReference type="PROSITE" id="PS50931"/>
    </source>
</evidence>
<dbReference type="Pfam" id="PF03466">
    <property type="entry name" value="LysR_substrate"/>
    <property type="match status" value="1"/>
</dbReference>
<keyword evidence="3 6" id="KW-0238">DNA-binding</keyword>
<accession>V6EWH4</accession>
<dbReference type="AlphaFoldDB" id="V6EWH4"/>
<dbReference type="InterPro" id="IPR058163">
    <property type="entry name" value="LysR-type_TF_proteobact-type"/>
</dbReference>
<proteinExistence type="inferred from homology"/>
<dbReference type="Pfam" id="PF00126">
    <property type="entry name" value="HTH_1"/>
    <property type="match status" value="1"/>
</dbReference>
<evidence type="ECO:0000313" key="7">
    <source>
        <dbReference type="Proteomes" id="UP000018922"/>
    </source>
</evidence>
<keyword evidence="2" id="KW-0805">Transcription regulation</keyword>
<dbReference type="GO" id="GO:0006351">
    <property type="term" value="P:DNA-templated transcription"/>
    <property type="evidence" value="ECO:0007669"/>
    <property type="project" value="TreeGrafter"/>
</dbReference>
<dbReference type="FunFam" id="1.10.10.10:FF:000001">
    <property type="entry name" value="LysR family transcriptional regulator"/>
    <property type="match status" value="1"/>
</dbReference>
<dbReference type="FunFam" id="3.40.190.290:FF:000001">
    <property type="entry name" value="Transcriptional regulator, LysR family"/>
    <property type="match status" value="1"/>
</dbReference>
<dbReference type="PANTHER" id="PTHR30537">
    <property type="entry name" value="HTH-TYPE TRANSCRIPTIONAL REGULATOR"/>
    <property type="match status" value="1"/>
</dbReference>
<dbReference type="InterPro" id="IPR005119">
    <property type="entry name" value="LysR_subst-bd"/>
</dbReference>
<dbReference type="Proteomes" id="UP000018922">
    <property type="component" value="Chromosome I"/>
</dbReference>
<dbReference type="CDD" id="cd08479">
    <property type="entry name" value="PBP2_CrgA_like_9"/>
    <property type="match status" value="1"/>
</dbReference>
<evidence type="ECO:0000256" key="2">
    <source>
        <dbReference type="ARBA" id="ARBA00023015"/>
    </source>
</evidence>
<dbReference type="HOGENOM" id="CLU_039613_16_4_5"/>
<dbReference type="SUPFAM" id="SSF53850">
    <property type="entry name" value="Periplasmic binding protein-like II"/>
    <property type="match status" value="1"/>
</dbReference>
<dbReference type="KEGG" id="mgy:MGMSRv2__0222"/>
<dbReference type="PANTHER" id="PTHR30537:SF5">
    <property type="entry name" value="HTH-TYPE TRANSCRIPTIONAL ACTIVATOR TTDR-RELATED"/>
    <property type="match status" value="1"/>
</dbReference>
<protein>
    <submittedName>
        <fullName evidence="6">DNA-binding transcriptional regulator, LysR family</fullName>
    </submittedName>
</protein>
<dbReference type="Gene3D" id="3.40.190.290">
    <property type="match status" value="1"/>
</dbReference>
<dbReference type="SUPFAM" id="SSF46785">
    <property type="entry name" value="Winged helix' DNA-binding domain"/>
    <property type="match status" value="1"/>
</dbReference>
<dbReference type="GO" id="GO:0043565">
    <property type="term" value="F:sequence-specific DNA binding"/>
    <property type="evidence" value="ECO:0007669"/>
    <property type="project" value="TreeGrafter"/>
</dbReference>
<sequence length="302" mass="33296">MDTSLDIAFFSMLCQHPTLAAAARHLGLSPPAVSRRLAGLEARLGVRLLNRTTRRQSLTPEGERYLLEGSRILDDIQQLEQALAASRQVPSGLLRINAGFGFGRRHLGPAMADFVALYPQVEGQLHLSDRPLDLAAEGVDVGIRFGLGPDSGLLARKIASNRRLLCAAPDYLCRHPAPAAPADLTRHHCIVIRENDRAFNTWRLVSDSGPASIKVSGPLSANHGEVAVEWALKGHGVLLRSEWDIAPYLRSGELVRILPHWSGEEADIHAVYLQRHHLSAKIRVFIDFLAERFAGYRRDGGW</sequence>
<dbReference type="InterPro" id="IPR036390">
    <property type="entry name" value="WH_DNA-bd_sf"/>
</dbReference>
<dbReference type="STRING" id="1430440.MGMSRv2__0222"/>